<feature type="compositionally biased region" description="Basic and acidic residues" evidence="1">
    <location>
        <begin position="342"/>
        <end position="363"/>
    </location>
</feature>
<accession>A0A8K0D0R5</accession>
<name>A0A8K0D0R5_IGNLU</name>
<feature type="compositionally biased region" description="Polar residues" evidence="1">
    <location>
        <begin position="9"/>
        <end position="24"/>
    </location>
</feature>
<feature type="compositionally biased region" description="Acidic residues" evidence="1">
    <location>
        <begin position="418"/>
        <end position="432"/>
    </location>
</feature>
<feature type="region of interest" description="Disordered" evidence="1">
    <location>
        <begin position="971"/>
        <end position="999"/>
    </location>
</feature>
<protein>
    <submittedName>
        <fullName evidence="2">Uncharacterized protein</fullName>
    </submittedName>
</protein>
<reference evidence="2" key="1">
    <citation type="submission" date="2019-08" db="EMBL/GenBank/DDBJ databases">
        <title>The genome of the North American firefly Photinus pyralis.</title>
        <authorList>
            <consortium name="Photinus pyralis genome working group"/>
            <person name="Fallon T.R."/>
            <person name="Sander Lower S.E."/>
            <person name="Weng J.-K."/>
        </authorList>
    </citation>
    <scope>NUCLEOTIDE SEQUENCE</scope>
    <source>
        <strain evidence="2">TRF0915ILg1</strain>
        <tissue evidence="2">Whole body</tissue>
    </source>
</reference>
<feature type="compositionally biased region" description="Low complexity" evidence="1">
    <location>
        <begin position="131"/>
        <end position="141"/>
    </location>
</feature>
<feature type="compositionally biased region" description="Low complexity" evidence="1">
    <location>
        <begin position="159"/>
        <end position="174"/>
    </location>
</feature>
<feature type="region of interest" description="Disordered" evidence="1">
    <location>
        <begin position="131"/>
        <end position="205"/>
    </location>
</feature>
<feature type="compositionally biased region" description="Acidic residues" evidence="1">
    <location>
        <begin position="367"/>
        <end position="382"/>
    </location>
</feature>
<feature type="compositionally biased region" description="Low complexity" evidence="1">
    <location>
        <begin position="1077"/>
        <end position="1090"/>
    </location>
</feature>
<keyword evidence="3" id="KW-1185">Reference proteome</keyword>
<feature type="compositionally biased region" description="Pro residues" evidence="1">
    <location>
        <begin position="146"/>
        <end position="158"/>
    </location>
</feature>
<feature type="region of interest" description="Disordered" evidence="1">
    <location>
        <begin position="340"/>
        <end position="385"/>
    </location>
</feature>
<feature type="region of interest" description="Disordered" evidence="1">
    <location>
        <begin position="745"/>
        <end position="764"/>
    </location>
</feature>
<dbReference type="OrthoDB" id="6107953at2759"/>
<feature type="region of interest" description="Disordered" evidence="1">
    <location>
        <begin position="1067"/>
        <end position="1090"/>
    </location>
</feature>
<comment type="caution">
    <text evidence="2">The sequence shown here is derived from an EMBL/GenBank/DDBJ whole genome shotgun (WGS) entry which is preliminary data.</text>
</comment>
<organism evidence="2 3">
    <name type="scientific">Ignelater luminosus</name>
    <name type="common">Cucubano</name>
    <name type="synonym">Pyrophorus luminosus</name>
    <dbReference type="NCBI Taxonomy" id="2038154"/>
    <lineage>
        <taxon>Eukaryota</taxon>
        <taxon>Metazoa</taxon>
        <taxon>Ecdysozoa</taxon>
        <taxon>Arthropoda</taxon>
        <taxon>Hexapoda</taxon>
        <taxon>Insecta</taxon>
        <taxon>Pterygota</taxon>
        <taxon>Neoptera</taxon>
        <taxon>Endopterygota</taxon>
        <taxon>Coleoptera</taxon>
        <taxon>Polyphaga</taxon>
        <taxon>Elateriformia</taxon>
        <taxon>Elateroidea</taxon>
        <taxon>Elateridae</taxon>
        <taxon>Agrypninae</taxon>
        <taxon>Pyrophorini</taxon>
        <taxon>Ignelater</taxon>
    </lineage>
</organism>
<dbReference type="AlphaFoldDB" id="A0A8K0D0R5"/>
<feature type="region of interest" description="Disordered" evidence="1">
    <location>
        <begin position="1"/>
        <end position="60"/>
    </location>
</feature>
<dbReference type="EMBL" id="VTPC01005541">
    <property type="protein sequence ID" value="KAF2895909.1"/>
    <property type="molecule type" value="Genomic_DNA"/>
</dbReference>
<proteinExistence type="predicted"/>
<feature type="region of interest" description="Disordered" evidence="1">
    <location>
        <begin position="1136"/>
        <end position="1162"/>
    </location>
</feature>
<gene>
    <name evidence="2" type="ORF">ILUMI_10263</name>
</gene>
<feature type="compositionally biased region" description="Low complexity" evidence="1">
    <location>
        <begin position="223"/>
        <end position="241"/>
    </location>
</feature>
<evidence type="ECO:0000256" key="1">
    <source>
        <dbReference type="SAM" id="MobiDB-lite"/>
    </source>
</evidence>
<evidence type="ECO:0000313" key="2">
    <source>
        <dbReference type="EMBL" id="KAF2895909.1"/>
    </source>
</evidence>
<feature type="region of interest" description="Disordered" evidence="1">
    <location>
        <begin position="223"/>
        <end position="253"/>
    </location>
</feature>
<feature type="region of interest" description="Disordered" evidence="1">
    <location>
        <begin position="1237"/>
        <end position="1265"/>
    </location>
</feature>
<sequence length="1265" mass="142120">MTGGPEDPSNLSTVPQGQPNNAQSGPKVRTIPIQIEGDGPPKKYIPPSEQTVPEPKKYMGSAIPSRSFKILQAMTGPDDCANPVQACENNENYANDPSSYTQWGYDPNYPPPSPYFFDPYWSFYSQNYAPPNNEFAANNNNSRMTPVPPAWGYYPPPYSQNNSTSENSDSNSESSSKKRSVSSSRTTPVPWANDNDPAKKPNGNARCTPVPFWPYYYPNYPYDNTKTENNQETQETDTNGNAANTEEQNNYPQYPPYWDPYYYGYYYGAPPPIYPPVYSPYPFYPPPQTDSEEVSGYSSNDEMAYYGAKFASMPSTANKRPRGTATPSLQKQLLQEITQAAKKMEENRKPQEEKQKVPERIRIQSEPFDDDSSIAETSDSESEMIGYEVCRPPNAGLKAIRSVSDIKVYDAEESSQCSDEDLSEDTTEENEDNSSVCAADETIPHQLSVIFEESERTDSAARYVRESSVATTISEGTATIENSEEEEEAVESDGTVLVKLPLTFKFNVAENEKVATLVVGNSEVKPEVEVNSTTQKQYSDIQVTINKNEGEENLLMVDNSITRQVSSDSYQTAESDAEAFNTQNSNIDISYKSMEVQNENEEEDIDWWGQLGKDDDLPKVPKKDVIKTVEGITSTNIEEEKESSLHSINITDFNKKDRFGVTTANEEVIQTDLDEDEYETLDVWSQNKRDEPILNVQSKAKKPESASIKYSQECEEVDFWAQLQDDDDYIAENSNCEIVNDSYSETKEENGIHEEKKNDSSVKEGMETVETVLTNIISTINRRTSISCSSEEEKQEDVDFWQQINSSEESPESHSQIVSNVDIASKDENIDTCSACSRNSSLSSSKVLKKEENVMKPVLGSIENEAKNGSSYEICIKTEEDDQYCSNNANYETDKTCNNCSNNDEVLDSELKPLSVQERIKALQESATYKQNTQQEEEEEAEIKVSVKERISVFEDTNALLNVNRASIPKRKSMSRKSSIKSYEEFSEEEEGDSGVTSDISRHISETDTEPDFLDLKKLNKYQRASTHSRLFKLLQDECDSEDVPDDCIEPNQNTSMQNRREHLNLPLQKNGSDPESFSSSGFTSPGSPTVNERLVNELIQSLLRKKQGKAFKHMTMEKIQAAALRILQEDMDGLETLSSSEDGGSFLSPKKSETRNSTPAQTPQEFYANFNEYSQYYDTWAEAARLYEAQCDVIPSKAFRLLQEHAATNKPGAIAGLLARCPRVLSNKNVQKELIRLMESHESPSPSPEPHQQPPHANEATNAS</sequence>
<evidence type="ECO:0000313" key="3">
    <source>
        <dbReference type="Proteomes" id="UP000801492"/>
    </source>
</evidence>
<dbReference type="Proteomes" id="UP000801492">
    <property type="component" value="Unassembled WGS sequence"/>
</dbReference>
<feature type="region of interest" description="Disordered" evidence="1">
    <location>
        <begin position="410"/>
        <end position="440"/>
    </location>
</feature>